<dbReference type="Proteomes" id="UP001335100">
    <property type="component" value="Unassembled WGS sequence"/>
</dbReference>
<gene>
    <name evidence="2" type="ORF">V0R50_08610</name>
</gene>
<name>A0ABU7HP17_9PSED</name>
<dbReference type="Pfam" id="PF25199">
    <property type="entry name" value="nSTAND_NTPase5"/>
    <property type="match status" value="1"/>
</dbReference>
<evidence type="ECO:0000313" key="3">
    <source>
        <dbReference type="Proteomes" id="UP001335100"/>
    </source>
</evidence>
<dbReference type="EMBL" id="JAZDQJ010000007">
    <property type="protein sequence ID" value="MEE1933281.1"/>
    <property type="molecule type" value="Genomic_DNA"/>
</dbReference>
<evidence type="ECO:0000259" key="1">
    <source>
        <dbReference type="Pfam" id="PF25199"/>
    </source>
</evidence>
<keyword evidence="3" id="KW-1185">Reference proteome</keyword>
<dbReference type="RefSeq" id="WP_330074168.1">
    <property type="nucleotide sequence ID" value="NZ_JAZDQJ010000007.1"/>
</dbReference>
<proteinExistence type="predicted"/>
<accession>A0ABU7HP17</accession>
<dbReference type="InterPro" id="IPR057574">
    <property type="entry name" value="nSTAND_NTPase5_dom"/>
</dbReference>
<organism evidence="2 3">
    <name type="scientific">Pseudomonas ulcerans</name>
    <dbReference type="NCBI Taxonomy" id="3115852"/>
    <lineage>
        <taxon>Bacteria</taxon>
        <taxon>Pseudomonadati</taxon>
        <taxon>Pseudomonadota</taxon>
        <taxon>Gammaproteobacteria</taxon>
        <taxon>Pseudomonadales</taxon>
        <taxon>Pseudomonadaceae</taxon>
        <taxon>Pseudomonas</taxon>
    </lineage>
</organism>
<reference evidence="2 3" key="1">
    <citation type="submission" date="2024-01" db="EMBL/GenBank/DDBJ databases">
        <title>Unpublished Manusciprt.</title>
        <authorList>
            <person name="Duman M."/>
            <person name="Valdes E.G."/>
            <person name="Ajmi N."/>
            <person name="Altun S."/>
            <person name="Saticioglu I.B."/>
        </authorList>
    </citation>
    <scope>NUCLEOTIDE SEQUENCE [LARGE SCALE GENOMIC DNA]</scope>
    <source>
        <strain evidence="2 3">148P</strain>
    </source>
</reference>
<comment type="caution">
    <text evidence="2">The sequence shown here is derived from an EMBL/GenBank/DDBJ whole genome shotgun (WGS) entry which is preliminary data.</text>
</comment>
<protein>
    <recommendedName>
        <fullName evidence="1">Novel STAND NTPase 5 domain-containing protein</fullName>
    </recommendedName>
</protein>
<evidence type="ECO:0000313" key="2">
    <source>
        <dbReference type="EMBL" id="MEE1933281.1"/>
    </source>
</evidence>
<sequence>MIFDGNGSGPLNIDDIIEQSKERGKNPKLESYVWCDLYRPRPLDNNVLQVIYLHGKASNLNDQPDHLIFSLKEYASKNESSPGWHAEFRSEWVKKPFIVCGARLQEEFDLITVLEFGNLSRERGGCPSVIVLSSMTEGQRNRFIRQGLIPVQSLGSDFFESLHADVLEYQSQFHAESPQTRAAREEIRAKFKKLSIEELPPKKLLDFYSSAETQWPHILQKLDATLSGSVDSTAWLTNQSKSNVRIALYHGGSVSGKSSSALRTAYNLLERGYEIYQFRGEERFKEQDLVEYSKTGKVVFLFDDCADLSNSIKAVINNAKEKNITIKIIATCDSYRLRAVRADIIEADRLEIPLQPLPKKDFLSIFIKRSEKGRLGTRSGLSLSRAWKEFDRNYNSQLLEWLESLENAHSYRTAITDMLENPGSLPRGAIPLIVAAAAVHRLGYSLPFDIADSFVSTGNAEKLFDEDSPINQIGYMDSNGLRLRSSAFSEYVWKLITTEQKYSISIAIVKGLAPLVVPQSIARRSLAYLIVRGLMDHDLIKRDLGKIADKWYAELESVCGWNARFWEQRALLASSNDQESLAYSYAKKAVSVLEHDSFPHTTLGKVCVKIGVSRKDQVGVSRFWEGVDELKISRDLSASNGLEWEHPYITFFTYALRAVVSPHFEQEREKLSAHWNIWMKAAKHSETLVFDDEGRSQLEEFQRQWLSRTVTVS</sequence>
<feature type="domain" description="Novel STAND NTPase 5" evidence="1">
    <location>
        <begin position="206"/>
        <end position="342"/>
    </location>
</feature>